<dbReference type="SUPFAM" id="SSF53474">
    <property type="entry name" value="alpha/beta-Hydrolases"/>
    <property type="match status" value="1"/>
</dbReference>
<dbReference type="Gene3D" id="3.40.50.1820">
    <property type="entry name" value="alpha/beta hydrolase"/>
    <property type="match status" value="1"/>
</dbReference>
<dbReference type="InterPro" id="IPR000073">
    <property type="entry name" value="AB_hydrolase_1"/>
</dbReference>
<evidence type="ECO:0000259" key="1">
    <source>
        <dbReference type="Pfam" id="PF00561"/>
    </source>
</evidence>
<dbReference type="GO" id="GO:0046503">
    <property type="term" value="P:glycerolipid catabolic process"/>
    <property type="evidence" value="ECO:0007669"/>
    <property type="project" value="TreeGrafter"/>
</dbReference>
<dbReference type="PANTHER" id="PTHR43433:SF5">
    <property type="entry name" value="AB HYDROLASE-1 DOMAIN-CONTAINING PROTEIN"/>
    <property type="match status" value="1"/>
</dbReference>
<sequence>MPKIKANGIEIAYDCFGNTDAQVVLLISGLGTQMIRWSEPFCQILANQGFSVIRFDSRDAGLSTHFDSASTPDFAAISDAVSRGEAPHVPYTLFDMAKDAIGLLDALKIRQAHVVGRSMGGMVAQLMASEHAERVLSLVSMMSSTGNRDLPQASPAVMAAMTSPAPHPLKDEQAYLAHCVAFSQVIAGRGYPVDVSAQRDQALAEVKRAYNPSGFWRHIAAIAATGDLRARLAKISAPTLVLHGSDDPLVSPEAGRDTAAHIDGAELRIVEGMGHDLPPALFGLVATAIADNARRMFNHANQVPPCAEERRRMSAGVLLGAC</sequence>
<protein>
    <submittedName>
        <fullName evidence="2">Alpha/beta hydrolase</fullName>
    </submittedName>
</protein>
<evidence type="ECO:0000313" key="2">
    <source>
        <dbReference type="EMBL" id="RFO97514.1"/>
    </source>
</evidence>
<dbReference type="OrthoDB" id="9798888at2"/>
<dbReference type="InterPro" id="IPR029058">
    <property type="entry name" value="AB_hydrolase_fold"/>
</dbReference>
<evidence type="ECO:0000313" key="3">
    <source>
        <dbReference type="Proteomes" id="UP000260665"/>
    </source>
</evidence>
<accession>A0A3E1RDR7</accession>
<dbReference type="RefSeq" id="WP_117175260.1">
    <property type="nucleotide sequence ID" value="NZ_QFZK01000003.1"/>
</dbReference>
<organism evidence="2 3">
    <name type="scientific">Rhodoferax lacus</name>
    <dbReference type="NCBI Taxonomy" id="2184758"/>
    <lineage>
        <taxon>Bacteria</taxon>
        <taxon>Pseudomonadati</taxon>
        <taxon>Pseudomonadota</taxon>
        <taxon>Betaproteobacteria</taxon>
        <taxon>Burkholderiales</taxon>
        <taxon>Comamonadaceae</taxon>
        <taxon>Rhodoferax</taxon>
    </lineage>
</organism>
<feature type="domain" description="AB hydrolase-1" evidence="1">
    <location>
        <begin position="23"/>
        <end position="276"/>
    </location>
</feature>
<keyword evidence="2" id="KW-0378">Hydrolase</keyword>
<comment type="caution">
    <text evidence="2">The sequence shown here is derived from an EMBL/GenBank/DDBJ whole genome shotgun (WGS) entry which is preliminary data.</text>
</comment>
<dbReference type="EMBL" id="QFZK01000003">
    <property type="protein sequence ID" value="RFO97514.1"/>
    <property type="molecule type" value="Genomic_DNA"/>
</dbReference>
<dbReference type="Pfam" id="PF00561">
    <property type="entry name" value="Abhydrolase_1"/>
    <property type="match status" value="1"/>
</dbReference>
<dbReference type="GO" id="GO:0004806">
    <property type="term" value="F:triacylglycerol lipase activity"/>
    <property type="evidence" value="ECO:0007669"/>
    <property type="project" value="TreeGrafter"/>
</dbReference>
<dbReference type="AlphaFoldDB" id="A0A3E1RDR7"/>
<keyword evidence="3" id="KW-1185">Reference proteome</keyword>
<gene>
    <name evidence="2" type="ORF">DIC66_06475</name>
</gene>
<proteinExistence type="predicted"/>
<name>A0A3E1RDR7_9BURK</name>
<reference evidence="2 3" key="1">
    <citation type="submission" date="2018-05" db="EMBL/GenBank/DDBJ databases">
        <title>Rhodoferax soyangensis sp.nov., isolated from an oligotrophic freshwater lake.</title>
        <authorList>
            <person name="Park M."/>
        </authorList>
    </citation>
    <scope>NUCLEOTIDE SEQUENCE [LARGE SCALE GENOMIC DNA]</scope>
    <source>
        <strain evidence="2 3">IMCC26218</strain>
    </source>
</reference>
<dbReference type="Proteomes" id="UP000260665">
    <property type="component" value="Unassembled WGS sequence"/>
</dbReference>
<dbReference type="PANTHER" id="PTHR43433">
    <property type="entry name" value="HYDROLASE, ALPHA/BETA FOLD FAMILY PROTEIN"/>
    <property type="match status" value="1"/>
</dbReference>
<dbReference type="InterPro" id="IPR050471">
    <property type="entry name" value="AB_hydrolase"/>
</dbReference>